<reference evidence="2 3" key="1">
    <citation type="submission" date="2023-09" db="EMBL/GenBank/DDBJ databases">
        <authorList>
            <person name="Wang M."/>
        </authorList>
    </citation>
    <scope>NUCLEOTIDE SEQUENCE [LARGE SCALE GENOMIC DNA]</scope>
    <source>
        <strain evidence="2">GT-2023</strain>
        <tissue evidence="2">Liver</tissue>
    </source>
</reference>
<protein>
    <submittedName>
        <fullName evidence="2">Uncharacterized protein</fullName>
    </submittedName>
</protein>
<evidence type="ECO:0000256" key="1">
    <source>
        <dbReference type="SAM" id="MobiDB-lite"/>
    </source>
</evidence>
<dbReference type="EMBL" id="JAYMGO010000017">
    <property type="protein sequence ID" value="KAL1258281.1"/>
    <property type="molecule type" value="Genomic_DNA"/>
</dbReference>
<dbReference type="Proteomes" id="UP001558613">
    <property type="component" value="Unassembled WGS sequence"/>
</dbReference>
<evidence type="ECO:0000313" key="2">
    <source>
        <dbReference type="EMBL" id="KAL1258281.1"/>
    </source>
</evidence>
<evidence type="ECO:0000313" key="3">
    <source>
        <dbReference type="Proteomes" id="UP001558613"/>
    </source>
</evidence>
<comment type="caution">
    <text evidence="2">The sequence shown here is derived from an EMBL/GenBank/DDBJ whole genome shotgun (WGS) entry which is preliminary data.</text>
</comment>
<feature type="compositionally biased region" description="Polar residues" evidence="1">
    <location>
        <begin position="63"/>
        <end position="72"/>
    </location>
</feature>
<feature type="region of interest" description="Disordered" evidence="1">
    <location>
        <begin position="30"/>
        <end position="72"/>
    </location>
</feature>
<accession>A0ABR3M204</accession>
<keyword evidence="3" id="KW-1185">Reference proteome</keyword>
<gene>
    <name evidence="2" type="ORF">QQF64_011525</name>
</gene>
<organism evidence="2 3">
    <name type="scientific">Cirrhinus molitorella</name>
    <name type="common">mud carp</name>
    <dbReference type="NCBI Taxonomy" id="172907"/>
    <lineage>
        <taxon>Eukaryota</taxon>
        <taxon>Metazoa</taxon>
        <taxon>Chordata</taxon>
        <taxon>Craniata</taxon>
        <taxon>Vertebrata</taxon>
        <taxon>Euteleostomi</taxon>
        <taxon>Actinopterygii</taxon>
        <taxon>Neopterygii</taxon>
        <taxon>Teleostei</taxon>
        <taxon>Ostariophysi</taxon>
        <taxon>Cypriniformes</taxon>
        <taxon>Cyprinidae</taxon>
        <taxon>Labeoninae</taxon>
        <taxon>Labeonini</taxon>
        <taxon>Cirrhinus</taxon>
    </lineage>
</organism>
<proteinExistence type="predicted"/>
<name>A0ABR3M204_9TELE</name>
<sequence>MLAEPFARLFEAIWRAGSRGRNPARLSLASRPACPDDGNPRDSVSRCIVGSDSSRGRREKQRAPSSCQINPTTSKRLTTTQRLSKVHHSAWLAGSLFSGGPSLAFQLQPHPCEDTLCNFTRICIGVCVCVCTDAGVNAC</sequence>